<reference evidence="1" key="2">
    <citation type="submission" date="2020-02" db="EMBL/GenBank/DDBJ databases">
        <authorList>
            <consortium name="NCBI Pathogen Detection Project"/>
        </authorList>
    </citation>
    <scope>NUCLEOTIDE SEQUENCE</scope>
    <source>
        <strain evidence="1">MA.CK_00/00001968</strain>
    </source>
</reference>
<sequence length="83" mass="9615">MKETLSRRVNIRHKGKNISLHFIEDYSVCASGREPLTRVRLLSHGRCARQQRPLNNADRWMISGLLPQLTPGKWYEVIVSDTI</sequence>
<dbReference type="EMBL" id="DAAUQX010000054">
    <property type="protein sequence ID" value="HAF2130142.1"/>
    <property type="molecule type" value="Genomic_DNA"/>
</dbReference>
<reference evidence="1" key="1">
    <citation type="journal article" date="2018" name="Genome Biol.">
        <title>SKESA: strategic k-mer extension for scrupulous assemblies.</title>
        <authorList>
            <person name="Souvorov A."/>
            <person name="Agarwala R."/>
            <person name="Lipman D.J."/>
        </authorList>
    </citation>
    <scope>NUCLEOTIDE SEQUENCE</scope>
    <source>
        <strain evidence="1">MA.CK_00/00001968</strain>
    </source>
</reference>
<comment type="caution">
    <text evidence="1">The sequence shown here is derived from an EMBL/GenBank/DDBJ whole genome shotgun (WGS) entry which is preliminary data.</text>
</comment>
<proteinExistence type="predicted"/>
<gene>
    <name evidence="1" type="ORF">G9F27_004413</name>
</gene>
<protein>
    <submittedName>
        <fullName evidence="1">Uncharacterized protein</fullName>
    </submittedName>
</protein>
<organism evidence="1">
    <name type="scientific">Salmonella enterica</name>
    <name type="common">Salmonella choleraesuis</name>
    <dbReference type="NCBI Taxonomy" id="28901"/>
    <lineage>
        <taxon>Bacteria</taxon>
        <taxon>Pseudomonadati</taxon>
        <taxon>Pseudomonadota</taxon>
        <taxon>Gammaproteobacteria</taxon>
        <taxon>Enterobacterales</taxon>
        <taxon>Enterobacteriaceae</taxon>
        <taxon>Salmonella</taxon>
    </lineage>
</organism>
<evidence type="ECO:0000313" key="1">
    <source>
        <dbReference type="EMBL" id="HAF2130142.1"/>
    </source>
</evidence>
<dbReference type="AlphaFoldDB" id="A0A743SPR4"/>
<name>A0A743SPR4_SALER</name>
<accession>A0A743SPR4</accession>